<dbReference type="SUPFAM" id="SSF55040">
    <property type="entry name" value="Molybdenum cofactor biosynthesis protein C, MoaC"/>
    <property type="match status" value="1"/>
</dbReference>
<feature type="binding site" evidence="6">
    <location>
        <begin position="136"/>
        <end position="137"/>
    </location>
    <ligand>
        <name>substrate</name>
    </ligand>
</feature>
<evidence type="ECO:0000256" key="4">
    <source>
        <dbReference type="ARBA" id="ARBA00023150"/>
    </source>
</evidence>
<evidence type="ECO:0000256" key="1">
    <source>
        <dbReference type="ARBA" id="ARBA00001637"/>
    </source>
</evidence>
<comment type="catalytic activity">
    <reaction evidence="1 6">
        <text>(8S)-3',8-cyclo-7,8-dihydroguanosine 5'-triphosphate = cyclic pyranopterin phosphate + diphosphate</text>
        <dbReference type="Rhea" id="RHEA:49580"/>
        <dbReference type="ChEBI" id="CHEBI:33019"/>
        <dbReference type="ChEBI" id="CHEBI:59648"/>
        <dbReference type="ChEBI" id="CHEBI:131766"/>
        <dbReference type="EC" id="4.6.1.17"/>
    </reaction>
</comment>
<dbReference type="EMBL" id="JADBEE010000001">
    <property type="protein sequence ID" value="MBE1514056.1"/>
    <property type="molecule type" value="Genomic_DNA"/>
</dbReference>
<dbReference type="Proteomes" id="UP000636579">
    <property type="component" value="Unassembled WGS sequence"/>
</dbReference>
<gene>
    <name evidence="6" type="primary">moaC</name>
    <name evidence="9" type="ORF">H4W26_000811</name>
</gene>
<dbReference type="InterPro" id="IPR023045">
    <property type="entry name" value="MoaC"/>
</dbReference>
<dbReference type="EC" id="4.6.1.17" evidence="3 6"/>
<dbReference type="NCBIfam" id="TIGR00581">
    <property type="entry name" value="moaC"/>
    <property type="match status" value="1"/>
</dbReference>
<feature type="region of interest" description="Disordered" evidence="7">
    <location>
        <begin position="1"/>
        <end position="22"/>
    </location>
</feature>
<dbReference type="Pfam" id="PF01967">
    <property type="entry name" value="MoaC"/>
    <property type="match status" value="1"/>
</dbReference>
<keyword evidence="5 6" id="KW-0456">Lyase</keyword>
<comment type="similarity">
    <text evidence="6">Belongs to the MoaC family.</text>
</comment>
<proteinExistence type="inferred from homology"/>
<dbReference type="InterPro" id="IPR047594">
    <property type="entry name" value="MoaC_bact/euk"/>
</dbReference>
<dbReference type="InterPro" id="IPR002820">
    <property type="entry name" value="Mopterin_CF_biosynth-C_dom"/>
</dbReference>
<dbReference type="HAMAP" id="MF_01224_B">
    <property type="entry name" value="MoaC_B"/>
    <property type="match status" value="1"/>
</dbReference>
<dbReference type="Gene3D" id="3.30.70.640">
    <property type="entry name" value="Molybdopterin cofactor biosynthesis C (MoaC) domain"/>
    <property type="match status" value="1"/>
</dbReference>
<sequence length="186" mass="19319">MIAQHGREPAESAQPTGDHHENAQRLTHVRGDGSAHMVDVSGKEVTSRVARAQAVLITTSNVTALLAGDGLPKGDALATARIAGIMAAKKTPELVPLCHPLPVAKVTVDLEVDAPAPGSVLITTEVKTTSRTGVEIEALTAAAVAALTLYDMIKAVDKAAVITDQKVLFKAGGRSGEWTRTETETG</sequence>
<comment type="subunit">
    <text evidence="6">Homohexamer; trimer of dimers.</text>
</comment>
<name>A0ABR9J4X6_9MICC</name>
<dbReference type="PANTHER" id="PTHR22960:SF29">
    <property type="entry name" value="CYCLIC PYRANOPTERIN MONOPHOSPHATE SYNTHASE"/>
    <property type="match status" value="1"/>
</dbReference>
<accession>A0ABR9J4X6</accession>
<organism evidence="9 10">
    <name type="scientific">Nesterenkonia halotolerans</name>
    <dbReference type="NCBI Taxonomy" id="225325"/>
    <lineage>
        <taxon>Bacteria</taxon>
        <taxon>Bacillati</taxon>
        <taxon>Actinomycetota</taxon>
        <taxon>Actinomycetes</taxon>
        <taxon>Micrococcales</taxon>
        <taxon>Micrococcaceae</taxon>
        <taxon>Nesterenkonia</taxon>
    </lineage>
</organism>
<dbReference type="InterPro" id="IPR036522">
    <property type="entry name" value="MoaC_sf"/>
</dbReference>
<comment type="caution">
    <text evidence="9">The sequence shown here is derived from an EMBL/GenBank/DDBJ whole genome shotgun (WGS) entry which is preliminary data.</text>
</comment>
<evidence type="ECO:0000256" key="2">
    <source>
        <dbReference type="ARBA" id="ARBA00005046"/>
    </source>
</evidence>
<evidence type="ECO:0000256" key="6">
    <source>
        <dbReference type="HAMAP-Rule" id="MF_01224"/>
    </source>
</evidence>
<feature type="domain" description="Molybdopterin cofactor biosynthesis C (MoaC)" evidence="8">
    <location>
        <begin position="37"/>
        <end position="173"/>
    </location>
</feature>
<evidence type="ECO:0000256" key="7">
    <source>
        <dbReference type="SAM" id="MobiDB-lite"/>
    </source>
</evidence>
<evidence type="ECO:0000313" key="9">
    <source>
        <dbReference type="EMBL" id="MBE1514056.1"/>
    </source>
</evidence>
<evidence type="ECO:0000313" key="10">
    <source>
        <dbReference type="Proteomes" id="UP000636579"/>
    </source>
</evidence>
<feature type="compositionally biased region" description="Basic and acidic residues" evidence="7">
    <location>
        <begin position="1"/>
        <end position="10"/>
    </location>
</feature>
<feature type="binding site" evidence="6">
    <location>
        <begin position="97"/>
        <end position="99"/>
    </location>
    <ligand>
        <name>substrate</name>
    </ligand>
</feature>
<dbReference type="InterPro" id="IPR050105">
    <property type="entry name" value="MoCo_biosynth_MoaA/MoaC"/>
</dbReference>
<keyword evidence="10" id="KW-1185">Reference proteome</keyword>
<protein>
    <recommendedName>
        <fullName evidence="3 6">Cyclic pyranopterin monophosphate synthase</fullName>
        <ecNumber evidence="3 6">4.6.1.17</ecNumber>
    </recommendedName>
    <alternativeName>
        <fullName evidence="6">Molybdenum cofactor biosynthesis protein C</fullName>
    </alternativeName>
</protein>
<evidence type="ECO:0000259" key="8">
    <source>
        <dbReference type="Pfam" id="PF01967"/>
    </source>
</evidence>
<dbReference type="PANTHER" id="PTHR22960">
    <property type="entry name" value="MOLYBDOPTERIN COFACTOR SYNTHESIS PROTEIN A"/>
    <property type="match status" value="1"/>
</dbReference>
<comment type="function">
    <text evidence="6">Catalyzes the conversion of (8S)-3',8-cyclo-7,8-dihydroguanosine 5'-triphosphate to cyclic pyranopterin monophosphate (cPMP).</text>
</comment>
<dbReference type="NCBIfam" id="NF006870">
    <property type="entry name" value="PRK09364.1"/>
    <property type="match status" value="1"/>
</dbReference>
<comment type="pathway">
    <text evidence="2 6">Cofactor biosynthesis; molybdopterin biosynthesis.</text>
</comment>
<feature type="active site" evidence="6">
    <location>
        <position position="151"/>
    </location>
</feature>
<evidence type="ECO:0000256" key="3">
    <source>
        <dbReference type="ARBA" id="ARBA00012575"/>
    </source>
</evidence>
<reference evidence="9 10" key="1">
    <citation type="submission" date="2020-10" db="EMBL/GenBank/DDBJ databases">
        <title>Sequencing the genomes of 1000 actinobacteria strains.</title>
        <authorList>
            <person name="Klenk H.-P."/>
        </authorList>
    </citation>
    <scope>NUCLEOTIDE SEQUENCE [LARGE SCALE GENOMIC DNA]</scope>
    <source>
        <strain evidence="9 10">DSM 15474</strain>
    </source>
</reference>
<dbReference type="RefSeq" id="WP_192590859.1">
    <property type="nucleotide sequence ID" value="NZ_JADBEE010000001.1"/>
</dbReference>
<evidence type="ECO:0000256" key="5">
    <source>
        <dbReference type="ARBA" id="ARBA00023239"/>
    </source>
</evidence>
<keyword evidence="4 6" id="KW-0501">Molybdenum cofactor biosynthesis</keyword>